<dbReference type="Proteomes" id="UP000309997">
    <property type="component" value="Unassembled WGS sequence"/>
</dbReference>
<proteinExistence type="predicted"/>
<name>A0ACC4D0M9_POPAL</name>
<gene>
    <name evidence="1" type="ORF">D5086_001953</name>
</gene>
<reference evidence="1 2" key="1">
    <citation type="journal article" date="2024" name="Plant Biotechnol. J.">
        <title>Genome and CRISPR/Cas9 system of a widespread forest tree (Populus alba) in the world.</title>
        <authorList>
            <person name="Liu Y.J."/>
            <person name="Jiang P.F."/>
            <person name="Han X.M."/>
            <person name="Li X.Y."/>
            <person name="Wang H.M."/>
            <person name="Wang Y.J."/>
            <person name="Wang X.X."/>
            <person name="Zeng Q.Y."/>
        </authorList>
    </citation>
    <scope>NUCLEOTIDE SEQUENCE [LARGE SCALE GENOMIC DNA]</scope>
    <source>
        <strain evidence="2">cv. PAL-ZL1</strain>
    </source>
</reference>
<evidence type="ECO:0000313" key="2">
    <source>
        <dbReference type="Proteomes" id="UP000309997"/>
    </source>
</evidence>
<comment type="caution">
    <text evidence="1">The sequence shown here is derived from an EMBL/GenBank/DDBJ whole genome shotgun (WGS) entry which is preliminary data.</text>
</comment>
<dbReference type="EMBL" id="RCHU02000001">
    <property type="protein sequence ID" value="KAL3610933.1"/>
    <property type="molecule type" value="Genomic_DNA"/>
</dbReference>
<accession>A0ACC4D0M9</accession>
<evidence type="ECO:0000313" key="1">
    <source>
        <dbReference type="EMBL" id="KAL3610933.1"/>
    </source>
</evidence>
<sequence length="331" mass="36575">MVCVGMKPNGVNEEQVKLKAFPFSLKGAAKAWLFFILPGSIGTWNGMKKIFLEKYLPASRVANIRKEICGIRQSHGETLFDIIDAASGGALVDKTPEAARQLISNMAANSKQFGTRGDFAKKRVNKVSISNLENKVNDLPSLVRSLACGNVQQVKACSICSLQGHTSDMCLTMQKDYIEQANAVDGAFNGQPQRKYDPFSHTYNPGWRDHPNLRYGNQPQQGNQGRQFHPNGFQSQQNYQVRQPPPFTNSNVIGSSSNDDLHEMMKTLASNTVTLQQNVMSFQQETRSSIHNLEKQMGQVASNVGKLEAQMNGNLPSQALNPKENISAIML</sequence>
<protein>
    <submittedName>
        <fullName evidence="1">Uncharacterized protein</fullName>
    </submittedName>
</protein>
<keyword evidence="2" id="KW-1185">Reference proteome</keyword>
<organism evidence="1 2">
    <name type="scientific">Populus alba</name>
    <name type="common">White poplar</name>
    <dbReference type="NCBI Taxonomy" id="43335"/>
    <lineage>
        <taxon>Eukaryota</taxon>
        <taxon>Viridiplantae</taxon>
        <taxon>Streptophyta</taxon>
        <taxon>Embryophyta</taxon>
        <taxon>Tracheophyta</taxon>
        <taxon>Spermatophyta</taxon>
        <taxon>Magnoliopsida</taxon>
        <taxon>eudicotyledons</taxon>
        <taxon>Gunneridae</taxon>
        <taxon>Pentapetalae</taxon>
        <taxon>rosids</taxon>
        <taxon>fabids</taxon>
        <taxon>Malpighiales</taxon>
        <taxon>Salicaceae</taxon>
        <taxon>Saliceae</taxon>
        <taxon>Populus</taxon>
    </lineage>
</organism>